<dbReference type="GO" id="GO:0005546">
    <property type="term" value="F:phosphatidylinositol-4,5-bisphosphate binding"/>
    <property type="evidence" value="ECO:0007669"/>
    <property type="project" value="TreeGrafter"/>
</dbReference>
<keyword evidence="3" id="KW-0268">Exocytosis</keyword>
<dbReference type="Pfam" id="PF09763">
    <property type="entry name" value="Sec3_CC"/>
    <property type="match status" value="1"/>
</dbReference>
<dbReference type="Pfam" id="PF20654">
    <property type="entry name" value="Sec3_C-term"/>
    <property type="match status" value="1"/>
</dbReference>
<dbReference type="Gene3D" id="2.30.29.90">
    <property type="match status" value="1"/>
</dbReference>
<dbReference type="Pfam" id="PF15277">
    <property type="entry name" value="Sec3-PIP2_bind"/>
    <property type="match status" value="1"/>
</dbReference>
<evidence type="ECO:0000313" key="8">
    <source>
        <dbReference type="EMBL" id="KAJ2686938.1"/>
    </source>
</evidence>
<evidence type="ECO:0000256" key="1">
    <source>
        <dbReference type="ARBA" id="ARBA00006518"/>
    </source>
</evidence>
<gene>
    <name evidence="8" type="ORF">IWW39_003296</name>
</gene>
<comment type="caution">
    <text evidence="8">The sequence shown here is derived from an EMBL/GenBank/DDBJ whole genome shotgun (WGS) entry which is preliminary data.</text>
</comment>
<dbReference type="PANTHER" id="PTHR16092:SF14">
    <property type="entry name" value="EXOCYST COMPLEX COMPONENT 1 ISOFORM X1"/>
    <property type="match status" value="1"/>
</dbReference>
<evidence type="ECO:0000256" key="6">
    <source>
        <dbReference type="SAM" id="MobiDB-lite"/>
    </source>
</evidence>
<evidence type="ECO:0000256" key="5">
    <source>
        <dbReference type="SAM" id="Coils"/>
    </source>
</evidence>
<dbReference type="PANTHER" id="PTHR16092">
    <property type="entry name" value="SEC3/SYNTAXIN-RELATED"/>
    <property type="match status" value="1"/>
</dbReference>
<evidence type="ECO:0000313" key="9">
    <source>
        <dbReference type="Proteomes" id="UP001151516"/>
    </source>
</evidence>
<dbReference type="InterPro" id="IPR019160">
    <property type="entry name" value="Sec3_CC"/>
</dbReference>
<evidence type="ECO:0000256" key="2">
    <source>
        <dbReference type="ARBA" id="ARBA00022448"/>
    </source>
</evidence>
<keyword evidence="4 5" id="KW-0175">Coiled coil</keyword>
<dbReference type="InterPro" id="IPR028258">
    <property type="entry name" value="Sec3-PIP2_bind"/>
</dbReference>
<dbReference type="Proteomes" id="UP001151516">
    <property type="component" value="Unassembled WGS sequence"/>
</dbReference>
<dbReference type="GO" id="GO:0005886">
    <property type="term" value="C:plasma membrane"/>
    <property type="evidence" value="ECO:0007669"/>
    <property type="project" value="TreeGrafter"/>
</dbReference>
<dbReference type="GO" id="GO:0000145">
    <property type="term" value="C:exocyst"/>
    <property type="evidence" value="ECO:0007669"/>
    <property type="project" value="InterPro"/>
</dbReference>
<feature type="domain" description="Exocyst complex component Sec3 PIP2-binding N-terminal" evidence="7">
    <location>
        <begin position="65"/>
        <end position="148"/>
    </location>
</feature>
<sequence>MSSKAETAKAKAIADLLRQQVFIGVEASTAQENAAKSSSGGQQPRRERLLNVISVMERDNAKGSGSAKPRILCITVKRNRKVRLHKVKMNNNQAEISKTWSVDDVKAIEFKEPTRFSLSLNHKYDFSSTDAVLIEGFVQMLVGFCNKYSAKPPRYVNAVSGATGNAPSTGSVGAIRPKSVFNRAPTLQQGAGTPAMPPMPGFDPSRAPMDGGLSESQARPRTQGRGRGPGPGDQSALMRRMTKYVADHGGDVSALVPMGMQQPVEEAPAMPTDVNELEEEADDVEEMLLDEAFMLSADELVGNFGWRANVDAAQLESRLLGELHKLESDNVRDMLEADKQVPKLIKELDHAISHLEQMEEMLRFYSLELESMDDDVRKIQTENESLKVEEANQQRLLVELDKILKTITLSEDELQVLRNESLETTDGIERVERVAASLKRMLGTTPGAGVGGLEATHEKMKKYEFYSANFSTRVYDYLKVMFQFKIDGGINDKGRPAHRGIRLISGPEQVHRMMIKYAGLTLWLKEAKPSADKELQALYIQCMNTLYANQTKELVDSCRPFFFRYRHDVSSGGANPIAEFSFSTNVGAAATSASGAPGGRRISLDGLSGAAHHVIASAVKGDSAGASGVVPSNEMQPAEAFAIALENVVANVIAEQNFISDLFHYVPPAHTRAARRQPQDRNAARDGDDAKARLGENATFYNWVTHRLRPIELWDTPRPKLDSKDVVTQTVHFGSVKEVKSMLDLLYGSLVTQVDSLVDMGTRFDPSQAIGMLVSVSKALDRCKGSDQGFLINVLERCNDKLETTFQSYVSEQARAIEATKLVTKKRVGALPFARIFPKFIAHIENLVGDTGYTARAIADSTYSRISRLIFDTLESLLREAERNASNNADDKDAQKEQLNTHVLLLENMFVLVAGLQSYRTNRCRPYFVPMLDTYLDHAQIVQRKVMRAYIKDVLRRPMGRLTDFFDAVERCLAANKDPLATPSLAKGQLKKVIQAHSNSGMRENLKQLAKRVDKHFIDEPKLRPIVWQAITNDVLSNYQRFVTLLARSYKSTNLSLEFTQSELKGWLSER</sequence>
<name>A0A9W8GJC0_9FUNG</name>
<proteinExistence type="inferred from homology"/>
<keyword evidence="9" id="KW-1185">Reference proteome</keyword>
<dbReference type="SMART" id="SM01313">
    <property type="entry name" value="Sec3-PIP2_bind"/>
    <property type="match status" value="1"/>
</dbReference>
<dbReference type="InterPro" id="IPR048628">
    <property type="entry name" value="Sec3_C"/>
</dbReference>
<evidence type="ECO:0000259" key="7">
    <source>
        <dbReference type="SMART" id="SM01313"/>
    </source>
</evidence>
<accession>A0A9W8GJC0</accession>
<dbReference type="GO" id="GO:0006887">
    <property type="term" value="P:exocytosis"/>
    <property type="evidence" value="ECO:0007669"/>
    <property type="project" value="UniProtKB-KW"/>
</dbReference>
<evidence type="ECO:0000256" key="4">
    <source>
        <dbReference type="ARBA" id="ARBA00023054"/>
    </source>
</evidence>
<dbReference type="OrthoDB" id="27109at2759"/>
<feature type="coiled-coil region" evidence="5">
    <location>
        <begin position="355"/>
        <end position="420"/>
    </location>
</feature>
<dbReference type="GO" id="GO:0006893">
    <property type="term" value="P:Golgi to plasma membrane transport"/>
    <property type="evidence" value="ECO:0007669"/>
    <property type="project" value="TreeGrafter"/>
</dbReference>
<organism evidence="8 9">
    <name type="scientific">Coemansia spiralis</name>
    <dbReference type="NCBI Taxonomy" id="417178"/>
    <lineage>
        <taxon>Eukaryota</taxon>
        <taxon>Fungi</taxon>
        <taxon>Fungi incertae sedis</taxon>
        <taxon>Zoopagomycota</taxon>
        <taxon>Kickxellomycotina</taxon>
        <taxon>Kickxellomycetes</taxon>
        <taxon>Kickxellales</taxon>
        <taxon>Kickxellaceae</taxon>
        <taxon>Coemansia</taxon>
    </lineage>
</organism>
<comment type="similarity">
    <text evidence="1">Belongs to the SEC3 family.</text>
</comment>
<protein>
    <recommendedName>
        <fullName evidence="7">Exocyst complex component Sec3 PIP2-binding N-terminal domain-containing protein</fullName>
    </recommendedName>
</protein>
<feature type="region of interest" description="Disordered" evidence="6">
    <location>
        <begin position="186"/>
        <end position="235"/>
    </location>
</feature>
<dbReference type="EMBL" id="JANBTX010000089">
    <property type="protein sequence ID" value="KAJ2686938.1"/>
    <property type="molecule type" value="Genomic_DNA"/>
</dbReference>
<dbReference type="AlphaFoldDB" id="A0A9W8GJC0"/>
<keyword evidence="2" id="KW-0813">Transport</keyword>
<reference evidence="8" key="1">
    <citation type="submission" date="2022-07" db="EMBL/GenBank/DDBJ databases">
        <title>Phylogenomic reconstructions and comparative analyses of Kickxellomycotina fungi.</title>
        <authorList>
            <person name="Reynolds N.K."/>
            <person name="Stajich J.E."/>
            <person name="Barry K."/>
            <person name="Grigoriev I.V."/>
            <person name="Crous P."/>
            <person name="Smith M.E."/>
        </authorList>
    </citation>
    <scope>NUCLEOTIDE SEQUENCE</scope>
    <source>
        <strain evidence="8">CBS 109367</strain>
    </source>
</reference>
<evidence type="ECO:0000256" key="3">
    <source>
        <dbReference type="ARBA" id="ARBA00022483"/>
    </source>
</evidence>